<dbReference type="Pfam" id="PF14667">
    <property type="entry name" value="Polysacc_synt_C"/>
    <property type="match status" value="1"/>
</dbReference>
<comment type="caution">
    <text evidence="3">The sequence shown here is derived from an EMBL/GenBank/DDBJ whole genome shotgun (WGS) entry which is preliminary data.</text>
</comment>
<evidence type="ECO:0000313" key="4">
    <source>
        <dbReference type="Proteomes" id="UP000290567"/>
    </source>
</evidence>
<dbReference type="SUPFAM" id="SSF51182">
    <property type="entry name" value="RmlC-like cupins"/>
    <property type="match status" value="1"/>
</dbReference>
<evidence type="ECO:0000259" key="1">
    <source>
        <dbReference type="Pfam" id="PF01370"/>
    </source>
</evidence>
<evidence type="ECO:0000313" key="3">
    <source>
        <dbReference type="EMBL" id="GCF93298.1"/>
    </source>
</evidence>
<dbReference type="InterPro" id="IPR001509">
    <property type="entry name" value="Epimerase_deHydtase"/>
</dbReference>
<dbReference type="Proteomes" id="UP000290567">
    <property type="component" value="Unassembled WGS sequence"/>
</dbReference>
<dbReference type="InterPro" id="IPR029303">
    <property type="entry name" value="CapF_C"/>
</dbReference>
<organism evidence="3 4">
    <name type="scientific">Enterococcus florum</name>
    <dbReference type="NCBI Taxonomy" id="2480627"/>
    <lineage>
        <taxon>Bacteria</taxon>
        <taxon>Bacillati</taxon>
        <taxon>Bacillota</taxon>
        <taxon>Bacilli</taxon>
        <taxon>Lactobacillales</taxon>
        <taxon>Enterococcaceae</taxon>
        <taxon>Enterococcus</taxon>
    </lineage>
</organism>
<keyword evidence="4" id="KW-1185">Reference proteome</keyword>
<dbReference type="Gene3D" id="3.40.50.720">
    <property type="entry name" value="NAD(P)-binding Rossmann-like Domain"/>
    <property type="match status" value="1"/>
</dbReference>
<protein>
    <submittedName>
        <fullName evidence="3">Capsular polysaccharide biosynthesis protein Cap8F</fullName>
    </submittedName>
</protein>
<proteinExistence type="predicted"/>
<name>A0A4P5PBI0_9ENTE</name>
<dbReference type="PANTHER" id="PTHR43245:SF55">
    <property type="entry name" value="NAD(P)-BINDING DOMAIN-CONTAINING PROTEIN"/>
    <property type="match status" value="1"/>
</dbReference>
<dbReference type="InterPro" id="IPR050177">
    <property type="entry name" value="Lipid_A_modif_metabolic_enz"/>
</dbReference>
<dbReference type="RefSeq" id="WP_146621755.1">
    <property type="nucleotide sequence ID" value="NZ_BJCC01000009.1"/>
</dbReference>
<dbReference type="InterPro" id="IPR036291">
    <property type="entry name" value="NAD(P)-bd_dom_sf"/>
</dbReference>
<gene>
    <name evidence="3" type="ORF">NRIC_11890</name>
</gene>
<dbReference type="InterPro" id="IPR014710">
    <property type="entry name" value="RmlC-like_jellyroll"/>
</dbReference>
<accession>A0A4P5PBI0</accession>
<dbReference type="Pfam" id="PF01370">
    <property type="entry name" value="Epimerase"/>
    <property type="match status" value="1"/>
</dbReference>
<dbReference type="InterPro" id="IPR011051">
    <property type="entry name" value="RmlC_Cupin_sf"/>
</dbReference>
<evidence type="ECO:0000259" key="2">
    <source>
        <dbReference type="Pfam" id="PF14667"/>
    </source>
</evidence>
<reference evidence="4" key="1">
    <citation type="submission" date="2019-02" db="EMBL/GenBank/DDBJ databases">
        <title>Draft genome sequence of Enterococcus sp. Gos25-1.</title>
        <authorList>
            <person name="Tanaka N."/>
            <person name="Shiwa Y."/>
            <person name="Fujita N."/>
        </authorList>
    </citation>
    <scope>NUCLEOTIDE SEQUENCE [LARGE SCALE GENOMIC DNA]</scope>
    <source>
        <strain evidence="4">Gos25-1</strain>
    </source>
</reference>
<dbReference type="Gene3D" id="2.60.120.10">
    <property type="entry name" value="Jelly Rolls"/>
    <property type="match status" value="1"/>
</dbReference>
<sequence>MRILVTGSQGFVGKNLIAELKNQGYETIFEYDVDTPDYLLEEYCYQANFVFHLAGVNRPSNESEFMDGNFGFTSKLLSYLKDNNNTCPIMISSSIQASLDNPYGKSKKAGEELLQQYQNDTGAQIYIYRFSNLYGKWSRPNYNTVVATFCYKIARNQEVLVNDPNATMTLCYIDDVVQELIRCLQGHPTRGDDHYIVQESDTITVGQLKEIIMSFKESRKNLSVPQLNQRIEKNLYSTYLSFLPEDEFAYPLKMNQDNRGSFTEFIRTPDRGQISINISKPGITKGNHWHHTKNEKFLVVSGEGVIRFRHIDSEEVLEYFVSDKKLEVVDIPVGYTHNIENLGEKEMVTIMWVNEPFDSDHPDTYFMEV</sequence>
<dbReference type="PANTHER" id="PTHR43245">
    <property type="entry name" value="BIFUNCTIONAL POLYMYXIN RESISTANCE PROTEIN ARNA"/>
    <property type="match status" value="1"/>
</dbReference>
<dbReference type="SUPFAM" id="SSF51735">
    <property type="entry name" value="NAD(P)-binding Rossmann-fold domains"/>
    <property type="match status" value="1"/>
</dbReference>
<feature type="domain" description="NAD-dependent epimerase/dehydratase" evidence="1">
    <location>
        <begin position="3"/>
        <end position="186"/>
    </location>
</feature>
<dbReference type="EMBL" id="BJCC01000009">
    <property type="protein sequence ID" value="GCF93298.1"/>
    <property type="molecule type" value="Genomic_DNA"/>
</dbReference>
<dbReference type="CDD" id="cd07007">
    <property type="entry name" value="cupin_CapF-like_C"/>
    <property type="match status" value="1"/>
</dbReference>
<dbReference type="OrthoDB" id="9801056at2"/>
<feature type="domain" description="Capsular polysaccharide assembling protein CapF C-terminal" evidence="2">
    <location>
        <begin position="255"/>
        <end position="365"/>
    </location>
</feature>
<dbReference type="AlphaFoldDB" id="A0A4P5PBI0"/>